<dbReference type="EMBL" id="BLXT01008574">
    <property type="protein sequence ID" value="GFO50045.1"/>
    <property type="molecule type" value="Genomic_DNA"/>
</dbReference>
<sequence length="188" mass="21517">MKEKTGMSIECAITMKEAVGLKWSQLRIQRTFLKEFGLILPNEARKRRRGKQLITKYVNVESKEFNVDGEVKPKRYATTRDTQNYLLNLLNTYQPNNPLTWHSGTIPEDEIWVKVAADNGKGSFNVCMALGKLNKANSKTNTHLIGIAYVKDTHESLKIFMTDVNIKITQLQITQWNGKRIEVFLLGS</sequence>
<reference evidence="1 2" key="1">
    <citation type="journal article" date="2021" name="Elife">
        <title>Chloroplast acquisition without the gene transfer in kleptoplastic sea slugs, Plakobranchus ocellatus.</title>
        <authorList>
            <person name="Maeda T."/>
            <person name="Takahashi S."/>
            <person name="Yoshida T."/>
            <person name="Shimamura S."/>
            <person name="Takaki Y."/>
            <person name="Nagai Y."/>
            <person name="Toyoda A."/>
            <person name="Suzuki Y."/>
            <person name="Arimoto A."/>
            <person name="Ishii H."/>
            <person name="Satoh N."/>
            <person name="Nishiyama T."/>
            <person name="Hasebe M."/>
            <person name="Maruyama T."/>
            <person name="Minagawa J."/>
            <person name="Obokata J."/>
            <person name="Shigenobu S."/>
        </authorList>
    </citation>
    <scope>NUCLEOTIDE SEQUENCE [LARGE SCALE GENOMIC DNA]</scope>
</reference>
<dbReference type="Pfam" id="PF06918">
    <property type="entry name" value="DUF1280"/>
    <property type="match status" value="1"/>
</dbReference>
<organism evidence="1 2">
    <name type="scientific">Plakobranchus ocellatus</name>
    <dbReference type="NCBI Taxonomy" id="259542"/>
    <lineage>
        <taxon>Eukaryota</taxon>
        <taxon>Metazoa</taxon>
        <taxon>Spiralia</taxon>
        <taxon>Lophotrochozoa</taxon>
        <taxon>Mollusca</taxon>
        <taxon>Gastropoda</taxon>
        <taxon>Heterobranchia</taxon>
        <taxon>Euthyneura</taxon>
        <taxon>Panpulmonata</taxon>
        <taxon>Sacoglossa</taxon>
        <taxon>Placobranchoidea</taxon>
        <taxon>Plakobranchidae</taxon>
        <taxon>Plakobranchus</taxon>
    </lineage>
</organism>
<dbReference type="InterPro" id="IPR009689">
    <property type="entry name" value="DUF1280"/>
</dbReference>
<dbReference type="PANTHER" id="PTHR31424">
    <property type="entry name" value="PROTEIN CBG23806"/>
    <property type="match status" value="1"/>
</dbReference>
<dbReference type="PANTHER" id="PTHR31424:SF6">
    <property type="match status" value="1"/>
</dbReference>
<gene>
    <name evidence="1" type="ORF">PoB_007655000</name>
</gene>
<comment type="caution">
    <text evidence="1">The sequence shown here is derived from an EMBL/GenBank/DDBJ whole genome shotgun (WGS) entry which is preliminary data.</text>
</comment>
<name>A0AAV4E1C5_9GAST</name>
<proteinExistence type="predicted"/>
<accession>A0AAV4E1C5</accession>
<protein>
    <submittedName>
        <fullName evidence="1">Amine oxidase</fullName>
    </submittedName>
</protein>
<keyword evidence="2" id="KW-1185">Reference proteome</keyword>
<dbReference type="Proteomes" id="UP000735302">
    <property type="component" value="Unassembled WGS sequence"/>
</dbReference>
<dbReference type="AlphaFoldDB" id="A0AAV4E1C5"/>
<evidence type="ECO:0000313" key="2">
    <source>
        <dbReference type="Proteomes" id="UP000735302"/>
    </source>
</evidence>
<evidence type="ECO:0000313" key="1">
    <source>
        <dbReference type="EMBL" id="GFO50045.1"/>
    </source>
</evidence>